<protein>
    <submittedName>
        <fullName evidence="2">Uncharacterized protein</fullName>
    </submittedName>
</protein>
<geneLocation type="plasmid" evidence="2">
    <name>pTIK4</name>
</geneLocation>
<feature type="transmembrane region" description="Helical" evidence="1">
    <location>
        <begin position="182"/>
        <end position="201"/>
    </location>
</feature>
<name>Q5DVE3_9CREN</name>
<dbReference type="EMBL" id="AJ852506">
    <property type="protein sequence ID" value="CAH65789.1"/>
    <property type="molecule type" value="Genomic_DNA"/>
</dbReference>
<sequence length="206" mass="21777">MFIVKAMNMKIGVLILSLIILVAVANTMLTSNSIAVHIELKGIKVITIEVLLSNGTVYATYTINSSTTIYVPENSYIGFNSTQPFIVDGPAGNVTAELLSGSGAKIPEYGILYNYAINASSTFIIIASNTTSSSTTTITTTTSTMPKTTTITLPVSNTTITLTAHSGTIIPTSTSSSSNNQLAIYAIIAVIVVVLAAFFVLRRVRK</sequence>
<accession>Q5DVE3</accession>
<keyword evidence="2" id="KW-0614">Plasmid</keyword>
<proteinExistence type="predicted"/>
<dbReference type="AlphaFoldDB" id="Q5DVE3"/>
<reference evidence="2" key="1">
    <citation type="journal article" date="2005" name="Archaea">
        <title>Novel RepA-MCM proteins encoded in plasmids pTAU4, pORA1 and pTIK4 from Sulfolobus neozealandicus.</title>
        <authorList>
            <person name="Greve B."/>
            <person name="Jensen S."/>
            <person name="Phan H."/>
            <person name="Brugger K."/>
            <person name="Zillig W."/>
            <person name="She Q."/>
            <person name="Garrett R."/>
        </authorList>
    </citation>
    <scope>NUCLEOTIDE SEQUENCE</scope>
    <source>
        <strain evidence="2">4/2</strain>
        <plasmid evidence="2">pTIK4</plasmid>
    </source>
</reference>
<evidence type="ECO:0000313" key="2">
    <source>
        <dbReference type="EMBL" id="CAH65789.1"/>
    </source>
</evidence>
<keyword evidence="1" id="KW-0812">Transmembrane</keyword>
<organism evidence="2">
    <name type="scientific">Sulfolobus neozealandicus</name>
    <dbReference type="NCBI Taxonomy" id="299422"/>
    <lineage>
        <taxon>Archaea</taxon>
        <taxon>Thermoproteota</taxon>
        <taxon>Thermoprotei</taxon>
        <taxon>Sulfolobales</taxon>
        <taxon>Sulfolobaceae</taxon>
        <taxon>Sulfolobus</taxon>
    </lineage>
</organism>
<evidence type="ECO:0000256" key="1">
    <source>
        <dbReference type="SAM" id="Phobius"/>
    </source>
</evidence>
<keyword evidence="1" id="KW-0472">Membrane</keyword>
<keyword evidence="1" id="KW-1133">Transmembrane helix</keyword>